<reference evidence="2 3" key="1">
    <citation type="journal article" date="2015" name="Genome Announc.">
        <title>Expanding the biotechnology potential of lactobacilli through comparative genomics of 213 strains and associated genera.</title>
        <authorList>
            <person name="Sun Z."/>
            <person name="Harris H.M."/>
            <person name="McCann A."/>
            <person name="Guo C."/>
            <person name="Argimon S."/>
            <person name="Zhang W."/>
            <person name="Yang X."/>
            <person name="Jeffery I.B."/>
            <person name="Cooney J.C."/>
            <person name="Kagawa T.F."/>
            <person name="Liu W."/>
            <person name="Song Y."/>
            <person name="Salvetti E."/>
            <person name="Wrobel A."/>
            <person name="Rasinkangas P."/>
            <person name="Parkhill J."/>
            <person name="Rea M.C."/>
            <person name="O'Sullivan O."/>
            <person name="Ritari J."/>
            <person name="Douillard F.P."/>
            <person name="Paul Ross R."/>
            <person name="Yang R."/>
            <person name="Briner A.E."/>
            <person name="Felis G.E."/>
            <person name="de Vos W.M."/>
            <person name="Barrangou R."/>
            <person name="Klaenhammer T.R."/>
            <person name="Caufield P.W."/>
            <person name="Cui Y."/>
            <person name="Zhang H."/>
            <person name="O'Toole P.W."/>
        </authorList>
    </citation>
    <scope>NUCLEOTIDE SEQUENCE [LARGE SCALE GENOMIC DNA]</scope>
    <source>
        <strain evidence="2 3">DSM 20634</strain>
    </source>
</reference>
<evidence type="ECO:0000313" key="3">
    <source>
        <dbReference type="Proteomes" id="UP000051733"/>
    </source>
</evidence>
<feature type="transmembrane region" description="Helical" evidence="1">
    <location>
        <begin position="98"/>
        <end position="117"/>
    </location>
</feature>
<dbReference type="InterPro" id="IPR038750">
    <property type="entry name" value="YczE/YyaS-like"/>
</dbReference>
<evidence type="ECO:0000313" key="2">
    <source>
        <dbReference type="EMBL" id="KRM61778.1"/>
    </source>
</evidence>
<organism evidence="2 3">
    <name type="scientific">Paucilactobacillus vaccinostercus DSM 20634</name>
    <dbReference type="NCBI Taxonomy" id="1423813"/>
    <lineage>
        <taxon>Bacteria</taxon>
        <taxon>Bacillati</taxon>
        <taxon>Bacillota</taxon>
        <taxon>Bacilli</taxon>
        <taxon>Lactobacillales</taxon>
        <taxon>Lactobacillaceae</taxon>
        <taxon>Paucilactobacillus</taxon>
    </lineage>
</organism>
<dbReference type="STRING" id="1423813.FC26_GL001346"/>
<keyword evidence="3" id="KW-1185">Reference proteome</keyword>
<dbReference type="Proteomes" id="UP000051733">
    <property type="component" value="Unassembled WGS sequence"/>
</dbReference>
<comment type="caution">
    <text evidence="2">The sequence shown here is derived from an EMBL/GenBank/DDBJ whole genome shotgun (WGS) entry which is preliminary data.</text>
</comment>
<accession>A0A0R2A609</accession>
<gene>
    <name evidence="2" type="ORF">FC26_GL001346</name>
</gene>
<evidence type="ECO:0000256" key="1">
    <source>
        <dbReference type="SAM" id="Phobius"/>
    </source>
</evidence>
<dbReference type="PATRIC" id="fig|1423813.3.peg.1369"/>
<dbReference type="PANTHER" id="PTHR40078:SF1">
    <property type="entry name" value="INTEGRAL MEMBRANE PROTEIN"/>
    <property type="match status" value="1"/>
</dbReference>
<sequence length="203" mass="22132">MLFVGIIIMAMSVALAKIATLGTSPISSVPNVLSIITPLTIGQTTIIFMTLVIVLEAVVLGKNFNRKNVVQIVPTIVFGELIDLFIQIFGFIDPHAYWVKLCLTIISIGCLAIGVFFEVNSRTIMMAGEGIAAAFAFRLRQPFAKMKVRADITMVVMAVILSVIFTQSLVGVREGTILSAIFTGRIIGLIEDHMPAFTKWVQN</sequence>
<dbReference type="EMBL" id="AYYY01000021">
    <property type="protein sequence ID" value="KRM61778.1"/>
    <property type="molecule type" value="Genomic_DNA"/>
</dbReference>
<dbReference type="AlphaFoldDB" id="A0A0R2A609"/>
<feature type="transmembrane region" description="Helical" evidence="1">
    <location>
        <begin position="72"/>
        <end position="92"/>
    </location>
</feature>
<dbReference type="Pfam" id="PF19700">
    <property type="entry name" value="DUF6198"/>
    <property type="match status" value="1"/>
</dbReference>
<feature type="transmembrane region" description="Helical" evidence="1">
    <location>
        <begin position="148"/>
        <end position="170"/>
    </location>
</feature>
<protein>
    <submittedName>
        <fullName evidence="2">Integral membrane protein</fullName>
    </submittedName>
</protein>
<keyword evidence="1" id="KW-0812">Transmembrane</keyword>
<keyword evidence="1" id="KW-1133">Transmembrane helix</keyword>
<feature type="transmembrane region" description="Helical" evidence="1">
    <location>
        <begin position="32"/>
        <end position="60"/>
    </location>
</feature>
<keyword evidence="1" id="KW-0472">Membrane</keyword>
<name>A0A0R2A609_9LACO</name>
<dbReference type="PANTHER" id="PTHR40078">
    <property type="entry name" value="INTEGRAL MEMBRANE PROTEIN-RELATED"/>
    <property type="match status" value="1"/>
</dbReference>
<proteinExistence type="predicted"/>